<dbReference type="STRING" id="273075.gene:9572109"/>
<dbReference type="Proteomes" id="UP000001024">
    <property type="component" value="Chromosome"/>
</dbReference>
<protein>
    <recommendedName>
        <fullName evidence="3">Adenosylcobinamide amidohydrolase</fullName>
    </recommendedName>
</protein>
<dbReference type="KEGG" id="tac:Ta0894"/>
<keyword evidence="2" id="KW-1185">Reference proteome</keyword>
<proteinExistence type="predicted"/>
<dbReference type="AlphaFoldDB" id="Q9HJS0"/>
<name>Q9HJS0_THEAC</name>
<reference evidence="1 2" key="1">
    <citation type="journal article" date="2000" name="Nature">
        <title>The genome sequence of the thermoacidophilic scavenger Thermoplasma acidophilum.</title>
        <authorList>
            <person name="Ruepp A."/>
            <person name="Graml W."/>
            <person name="Santos-Martinez M.L."/>
            <person name="Koretke K.K."/>
            <person name="Volker C."/>
            <person name="Mewes H.W."/>
            <person name="Frishman D."/>
            <person name="Stocker S."/>
            <person name="Lupas A.N."/>
            <person name="Baumeister W."/>
        </authorList>
    </citation>
    <scope>NUCLEOTIDE SEQUENCE [LARGE SCALE GENOMIC DNA]</scope>
    <source>
        <strain evidence="2">ATCC 25905 / DSM 1728 / JCM 9062 / NBRC 15155 / AMRC-C165</strain>
    </source>
</reference>
<organism evidence="1 2">
    <name type="scientific">Thermoplasma acidophilum (strain ATCC 25905 / DSM 1728 / JCM 9062 / NBRC 15155 / AMRC-C165)</name>
    <dbReference type="NCBI Taxonomy" id="273075"/>
    <lineage>
        <taxon>Archaea</taxon>
        <taxon>Methanobacteriati</taxon>
        <taxon>Thermoplasmatota</taxon>
        <taxon>Thermoplasmata</taxon>
        <taxon>Thermoplasmatales</taxon>
        <taxon>Thermoplasmataceae</taxon>
        <taxon>Thermoplasma</taxon>
    </lineage>
</organism>
<dbReference type="PaxDb" id="273075-Ta0894"/>
<sequence>MREEAGYYVIEFQHKAWTMSSAPFNGGCGLRSTYINRHVDSNYSHEVRTEVESFLKRQNLATEDTVVTLTAADVSRYVHASKHVEGWHIDIFLTAGFDNAISIGNRFGKPGTINIAVVTDMPLSEAAMVNMMQSMVEAKSQFMNDYCIKDIRTGKPAPGTSTDTVSLFVVNSEGNIDYAGRLTEAGYYTSMMVYNALALSYR</sequence>
<dbReference type="InterPro" id="IPR052209">
    <property type="entry name" value="CbiZ"/>
</dbReference>
<dbReference type="PANTHER" id="PTHR35336:SF5">
    <property type="entry name" value="ADENOSYLCOBINAMIDE AMIDOHYDROLASE"/>
    <property type="match status" value="1"/>
</dbReference>
<dbReference type="PANTHER" id="PTHR35336">
    <property type="entry name" value="ADENOSYLCOBINAMIDE AMIDOHYDROLASE"/>
    <property type="match status" value="1"/>
</dbReference>
<dbReference type="Pfam" id="PF01955">
    <property type="entry name" value="CbiZ"/>
    <property type="match status" value="1"/>
</dbReference>
<dbReference type="eggNOG" id="arCOG01870">
    <property type="taxonomic scope" value="Archaea"/>
</dbReference>
<evidence type="ECO:0000313" key="1">
    <source>
        <dbReference type="EMBL" id="CAC12023.1"/>
    </source>
</evidence>
<evidence type="ECO:0000313" key="2">
    <source>
        <dbReference type="Proteomes" id="UP000001024"/>
    </source>
</evidence>
<dbReference type="EMBL" id="AL445065">
    <property type="protein sequence ID" value="CAC12023.1"/>
    <property type="molecule type" value="Genomic_DNA"/>
</dbReference>
<dbReference type="EnsemblBacteria" id="CAC12023">
    <property type="protein sequence ID" value="CAC12023"/>
    <property type="gene ID" value="CAC12023"/>
</dbReference>
<accession>Q9HJS0</accession>
<evidence type="ECO:0008006" key="3">
    <source>
        <dbReference type="Google" id="ProtNLM"/>
    </source>
</evidence>
<dbReference type="HOGENOM" id="CLU_1259167_0_0_2"/>
<dbReference type="InParanoid" id="Q9HJS0"/>
<dbReference type="InterPro" id="IPR002808">
    <property type="entry name" value="AdoCbi_amidolase"/>
</dbReference>
<gene>
    <name evidence="1" type="ordered locus">Ta0894</name>
</gene>